<feature type="compositionally biased region" description="Polar residues" evidence="1">
    <location>
        <begin position="22"/>
        <end position="44"/>
    </location>
</feature>
<organism evidence="2 3">
    <name type="scientific">Oryzias javanicus</name>
    <name type="common">Javanese ricefish</name>
    <name type="synonym">Aplocheilus javanicus</name>
    <dbReference type="NCBI Taxonomy" id="123683"/>
    <lineage>
        <taxon>Eukaryota</taxon>
        <taxon>Metazoa</taxon>
        <taxon>Chordata</taxon>
        <taxon>Craniata</taxon>
        <taxon>Vertebrata</taxon>
        <taxon>Euteleostomi</taxon>
        <taxon>Actinopterygii</taxon>
        <taxon>Neopterygii</taxon>
        <taxon>Teleostei</taxon>
        <taxon>Neoteleostei</taxon>
        <taxon>Acanthomorphata</taxon>
        <taxon>Ovalentaria</taxon>
        <taxon>Atherinomorphae</taxon>
        <taxon>Beloniformes</taxon>
        <taxon>Adrianichthyidae</taxon>
        <taxon>Oryziinae</taxon>
        <taxon>Oryzias</taxon>
    </lineage>
</organism>
<reference evidence="2 3" key="1">
    <citation type="submission" date="2018-11" db="EMBL/GenBank/DDBJ databases">
        <authorList>
            <person name="Lopez-Roques C."/>
            <person name="Donnadieu C."/>
            <person name="Bouchez O."/>
            <person name="Klopp C."/>
            <person name="Cabau C."/>
            <person name="Zahm M."/>
        </authorList>
    </citation>
    <scope>NUCLEOTIDE SEQUENCE [LARGE SCALE GENOMIC DNA]</scope>
    <source>
        <strain evidence="2">RS831</strain>
        <tissue evidence="2">Whole body</tissue>
    </source>
</reference>
<evidence type="ECO:0000313" key="2">
    <source>
        <dbReference type="EMBL" id="RVE64133.1"/>
    </source>
</evidence>
<keyword evidence="3" id="KW-1185">Reference proteome</keyword>
<feature type="compositionally biased region" description="Polar residues" evidence="1">
    <location>
        <begin position="145"/>
        <end position="159"/>
    </location>
</feature>
<feature type="compositionally biased region" description="Basic and acidic residues" evidence="1">
    <location>
        <begin position="163"/>
        <end position="173"/>
    </location>
</feature>
<feature type="compositionally biased region" description="Polar residues" evidence="1">
    <location>
        <begin position="175"/>
        <end position="197"/>
    </location>
</feature>
<dbReference type="AlphaFoldDB" id="A0A3S2PDS1"/>
<evidence type="ECO:0000313" key="3">
    <source>
        <dbReference type="Proteomes" id="UP000283210"/>
    </source>
</evidence>
<name>A0A3S2PDS1_ORYJA</name>
<accession>A0A3S2PDS1</accession>
<feature type="compositionally biased region" description="Polar residues" evidence="1">
    <location>
        <begin position="96"/>
        <end position="131"/>
    </location>
</feature>
<feature type="compositionally biased region" description="Low complexity" evidence="1">
    <location>
        <begin position="50"/>
        <end position="67"/>
    </location>
</feature>
<sequence>MACGVFNRGEAGFTLDIRQTFAPESQPAQPADNQGSSESINKTTVAPAISQNLTTSASSASAAQNATEKPLKTDDPIQTPTEKSPDTAEEPAENSPPKTTKASPKTVKSTASVPTTTVKHVETTKPNNDAPQSDVPPKTPHASVPPSNDLTTEQNSIMTDVSDYDKGDDEKMMKRTTTTSPLRATVTAATSNRRIKT</sequence>
<evidence type="ECO:0000256" key="1">
    <source>
        <dbReference type="SAM" id="MobiDB-lite"/>
    </source>
</evidence>
<protein>
    <submittedName>
        <fullName evidence="2">Uncharacterized protein</fullName>
    </submittedName>
</protein>
<proteinExistence type="predicted"/>
<gene>
    <name evidence="2" type="ORF">OJAV_G00143230</name>
</gene>
<dbReference type="Proteomes" id="UP000283210">
    <property type="component" value="Chromosome 14"/>
</dbReference>
<reference evidence="2 3" key="2">
    <citation type="submission" date="2019-01" db="EMBL/GenBank/DDBJ databases">
        <title>A chromosome length genome reference of the Java medaka (oryzias javanicus).</title>
        <authorList>
            <person name="Herpin A."/>
            <person name="Takehana Y."/>
            <person name="Naruse K."/>
            <person name="Ansai S."/>
            <person name="Kawaguchi M."/>
        </authorList>
    </citation>
    <scope>NUCLEOTIDE SEQUENCE [LARGE SCALE GENOMIC DNA]</scope>
    <source>
        <strain evidence="2">RS831</strain>
        <tissue evidence="2">Whole body</tissue>
    </source>
</reference>
<dbReference type="EMBL" id="CM012450">
    <property type="protein sequence ID" value="RVE64133.1"/>
    <property type="molecule type" value="Genomic_DNA"/>
</dbReference>
<feature type="region of interest" description="Disordered" evidence="1">
    <location>
        <begin position="17"/>
        <end position="197"/>
    </location>
</feature>